<evidence type="ECO:0000313" key="6">
    <source>
        <dbReference type="EMBL" id="PMB98997.1"/>
    </source>
</evidence>
<dbReference type="InterPro" id="IPR041479">
    <property type="entry name" value="TetR_CgmR_C"/>
</dbReference>
<evidence type="ECO:0000256" key="1">
    <source>
        <dbReference type="ARBA" id="ARBA00023015"/>
    </source>
</evidence>
<dbReference type="Pfam" id="PF00440">
    <property type="entry name" value="TetR_N"/>
    <property type="match status" value="1"/>
</dbReference>
<keyword evidence="3" id="KW-0804">Transcription</keyword>
<organism evidence="6 7">
    <name type="scientific">Brevibacterium luteolum</name>
    <dbReference type="NCBI Taxonomy" id="199591"/>
    <lineage>
        <taxon>Bacteria</taxon>
        <taxon>Bacillati</taxon>
        <taxon>Actinomycetota</taxon>
        <taxon>Actinomycetes</taxon>
        <taxon>Micrococcales</taxon>
        <taxon>Brevibacteriaceae</taxon>
        <taxon>Brevibacterium</taxon>
    </lineage>
</organism>
<feature type="DNA-binding region" description="H-T-H motif" evidence="4">
    <location>
        <begin position="26"/>
        <end position="45"/>
    </location>
</feature>
<dbReference type="Gene3D" id="1.10.357.10">
    <property type="entry name" value="Tetracycline Repressor, domain 2"/>
    <property type="match status" value="1"/>
</dbReference>
<accession>A0A2N6PJZ3</accession>
<keyword evidence="2 4" id="KW-0238">DNA-binding</keyword>
<dbReference type="PROSITE" id="PS50977">
    <property type="entry name" value="HTH_TETR_2"/>
    <property type="match status" value="1"/>
</dbReference>
<dbReference type="GO" id="GO:0000976">
    <property type="term" value="F:transcription cis-regulatory region binding"/>
    <property type="evidence" value="ECO:0007669"/>
    <property type="project" value="TreeGrafter"/>
</dbReference>
<name>A0A2N6PJZ3_9MICO</name>
<dbReference type="PANTHER" id="PTHR30055">
    <property type="entry name" value="HTH-TYPE TRANSCRIPTIONAL REGULATOR RUTR"/>
    <property type="match status" value="1"/>
</dbReference>
<dbReference type="Pfam" id="PF17937">
    <property type="entry name" value="TetR_C_28"/>
    <property type="match status" value="1"/>
</dbReference>
<dbReference type="GO" id="GO:0003700">
    <property type="term" value="F:DNA-binding transcription factor activity"/>
    <property type="evidence" value="ECO:0007669"/>
    <property type="project" value="TreeGrafter"/>
</dbReference>
<dbReference type="AlphaFoldDB" id="A0A2N6PJZ3"/>
<dbReference type="InterPro" id="IPR009057">
    <property type="entry name" value="Homeodomain-like_sf"/>
</dbReference>
<dbReference type="SUPFAM" id="SSF48498">
    <property type="entry name" value="Tetracyclin repressor-like, C-terminal domain"/>
    <property type="match status" value="1"/>
</dbReference>
<evidence type="ECO:0000259" key="5">
    <source>
        <dbReference type="PROSITE" id="PS50977"/>
    </source>
</evidence>
<dbReference type="PANTHER" id="PTHR30055:SF234">
    <property type="entry name" value="HTH-TYPE TRANSCRIPTIONAL REGULATOR BETI"/>
    <property type="match status" value="1"/>
</dbReference>
<keyword evidence="7" id="KW-1185">Reference proteome</keyword>
<dbReference type="Proteomes" id="UP000235703">
    <property type="component" value="Unassembled WGS sequence"/>
</dbReference>
<dbReference type="SUPFAM" id="SSF46689">
    <property type="entry name" value="Homeodomain-like"/>
    <property type="match status" value="1"/>
</dbReference>
<gene>
    <name evidence="6" type="ORF">CJ198_00110</name>
</gene>
<dbReference type="PRINTS" id="PR00455">
    <property type="entry name" value="HTHTETR"/>
</dbReference>
<dbReference type="OrthoDB" id="9806334at2"/>
<evidence type="ECO:0000313" key="7">
    <source>
        <dbReference type="Proteomes" id="UP000235703"/>
    </source>
</evidence>
<proteinExistence type="predicted"/>
<keyword evidence="1" id="KW-0805">Transcription regulation</keyword>
<dbReference type="EMBL" id="PNFZ01000001">
    <property type="protein sequence ID" value="PMB98997.1"/>
    <property type="molecule type" value="Genomic_DNA"/>
</dbReference>
<feature type="domain" description="HTH tetR-type" evidence="5">
    <location>
        <begin position="3"/>
        <end position="63"/>
    </location>
</feature>
<dbReference type="InterPro" id="IPR050109">
    <property type="entry name" value="HTH-type_TetR-like_transc_reg"/>
</dbReference>
<dbReference type="InterPro" id="IPR001647">
    <property type="entry name" value="HTH_TetR"/>
</dbReference>
<comment type="caution">
    <text evidence="6">The sequence shown here is derived from an EMBL/GenBank/DDBJ whole genome shotgun (WGS) entry which is preliminary data.</text>
</comment>
<protein>
    <submittedName>
        <fullName evidence="6">TetR/AcrR family transcriptional regulator</fullName>
    </submittedName>
</protein>
<evidence type="ECO:0000256" key="4">
    <source>
        <dbReference type="PROSITE-ProRule" id="PRU00335"/>
    </source>
</evidence>
<reference evidence="6 7" key="1">
    <citation type="submission" date="2017-09" db="EMBL/GenBank/DDBJ databases">
        <title>Bacterial strain isolated from the female urinary microbiota.</title>
        <authorList>
            <person name="Thomas-White K."/>
            <person name="Kumar N."/>
            <person name="Forster S."/>
            <person name="Putonti C."/>
            <person name="Lawley T."/>
            <person name="Wolfe A.J."/>
        </authorList>
    </citation>
    <scope>NUCLEOTIDE SEQUENCE [LARGE SCALE GENOMIC DNA]</scope>
    <source>
        <strain evidence="6 7">UMB0680</strain>
    </source>
</reference>
<evidence type="ECO:0000256" key="2">
    <source>
        <dbReference type="ARBA" id="ARBA00023125"/>
    </source>
</evidence>
<evidence type="ECO:0000256" key="3">
    <source>
        <dbReference type="ARBA" id="ARBA00023163"/>
    </source>
</evidence>
<dbReference type="InterPro" id="IPR036271">
    <property type="entry name" value="Tet_transcr_reg_TetR-rel_C_sf"/>
</dbReference>
<sequence>MRQSNRTTILNAAVEVIEAEGITAVTFDSIAAASGITRGGIIYHFRSREDLIGAIHQHLARRWEEQLEAACGKPADQATTTERLIAYIRVTATSATRAELQMLIDSSNSEHKGTWAAVLDRWTPQRDSLGDTQGTKTHMIALLAADGLWVNEAISSNHIQRSDRIETAERIVELLHTTRPSSP</sequence>